<gene>
    <name evidence="3" type="ORF">K8352_12975</name>
</gene>
<evidence type="ECO:0000256" key="1">
    <source>
        <dbReference type="ARBA" id="ARBA00022737"/>
    </source>
</evidence>
<dbReference type="Proteomes" id="UP001200642">
    <property type="component" value="Unassembled WGS sequence"/>
</dbReference>
<dbReference type="PANTHER" id="PTHR10937">
    <property type="entry name" value="GLUCOSAMINE--FRUCTOSE-6-PHOSPHATE AMINOTRANSFERASE, ISOMERIZING"/>
    <property type="match status" value="1"/>
</dbReference>
<dbReference type="AlphaFoldDB" id="A0AAE3EV71"/>
<feature type="domain" description="SIS" evidence="2">
    <location>
        <begin position="42"/>
        <end position="196"/>
    </location>
</feature>
<name>A0AAE3EV71_9FLAO</name>
<dbReference type="PROSITE" id="PS51464">
    <property type="entry name" value="SIS"/>
    <property type="match status" value="1"/>
</dbReference>
<organism evidence="3 4">
    <name type="scientific">Cerina litoralis</name>
    <dbReference type="NCBI Taxonomy" id="2874477"/>
    <lineage>
        <taxon>Bacteria</taxon>
        <taxon>Pseudomonadati</taxon>
        <taxon>Bacteroidota</taxon>
        <taxon>Flavobacteriia</taxon>
        <taxon>Flavobacteriales</taxon>
        <taxon>Flavobacteriaceae</taxon>
        <taxon>Cerina</taxon>
    </lineage>
</organism>
<accession>A0AAE3EV71</accession>
<dbReference type="RefSeq" id="WP_317902810.1">
    <property type="nucleotide sequence ID" value="NZ_JAIRBC010000018.1"/>
</dbReference>
<dbReference type="EMBL" id="JAIRBC010000018">
    <property type="protein sequence ID" value="MCG2461667.1"/>
    <property type="molecule type" value="Genomic_DNA"/>
</dbReference>
<evidence type="ECO:0000313" key="3">
    <source>
        <dbReference type="EMBL" id="MCG2461667.1"/>
    </source>
</evidence>
<dbReference type="InterPro" id="IPR035466">
    <property type="entry name" value="GlmS/AgaS_SIS"/>
</dbReference>
<reference evidence="3" key="1">
    <citation type="submission" date="2023-02" db="EMBL/GenBank/DDBJ databases">
        <title>Genome of Flavobacteriaceae gen. nov. sp. strain F89.</title>
        <authorList>
            <person name="Wang Y."/>
        </authorList>
    </citation>
    <scope>NUCLEOTIDE SEQUENCE</scope>
    <source>
        <strain evidence="3">F89</strain>
    </source>
</reference>
<dbReference type="InterPro" id="IPR046348">
    <property type="entry name" value="SIS_dom_sf"/>
</dbReference>
<dbReference type="InterPro" id="IPR001347">
    <property type="entry name" value="SIS_dom"/>
</dbReference>
<protein>
    <submittedName>
        <fullName evidence="3">SIS domain-containing protein</fullName>
    </submittedName>
</protein>
<dbReference type="SUPFAM" id="SSF53697">
    <property type="entry name" value="SIS domain"/>
    <property type="match status" value="1"/>
</dbReference>
<keyword evidence="1" id="KW-0677">Repeat</keyword>
<evidence type="ECO:0000259" key="2">
    <source>
        <dbReference type="PROSITE" id="PS51464"/>
    </source>
</evidence>
<proteinExistence type="predicted"/>
<dbReference type="PANTHER" id="PTHR10937:SF4">
    <property type="entry name" value="GLUCOSAMINE-6-PHOSPHATE DEAMINASE"/>
    <property type="match status" value="1"/>
</dbReference>
<dbReference type="Gene3D" id="3.40.50.10490">
    <property type="entry name" value="Glucose-6-phosphate isomerase like protein, domain 1"/>
    <property type="match status" value="2"/>
</dbReference>
<dbReference type="Pfam" id="PF01380">
    <property type="entry name" value="SIS"/>
    <property type="match status" value="1"/>
</dbReference>
<dbReference type="GO" id="GO:0097367">
    <property type="term" value="F:carbohydrate derivative binding"/>
    <property type="evidence" value="ECO:0007669"/>
    <property type="project" value="InterPro"/>
</dbReference>
<dbReference type="CDD" id="cd05008">
    <property type="entry name" value="SIS_GlmS_GlmD_1"/>
    <property type="match status" value="1"/>
</dbReference>
<comment type="caution">
    <text evidence="3">The sequence shown here is derived from an EMBL/GenBank/DDBJ whole genome shotgun (WGS) entry which is preliminary data.</text>
</comment>
<evidence type="ECO:0000313" key="4">
    <source>
        <dbReference type="Proteomes" id="UP001200642"/>
    </source>
</evidence>
<dbReference type="GO" id="GO:1901135">
    <property type="term" value="P:carbohydrate derivative metabolic process"/>
    <property type="evidence" value="ECO:0007669"/>
    <property type="project" value="InterPro"/>
</dbReference>
<sequence>MKTEIFDKKKKPYTKNEIFGQPQLWEQVYARMVEQKMDIHIFFESILKKNDLRIILTGAGSSAFIGEAAKGFVQKATGKITQAIATTDIVTQPELFFLKGMPTLLISFARSGSSPESLEAIALADRYCDEVFHLIITCNKDGELAHYSSNKPKSVYCLVLPEASNDKSLAMTGSFTSMLLSVLLAFDIENIENKKKSIDDMIAQGQQLLKKSKTIAQIASKIFDRVVFLGSGPMLGIARECHLKLQELTDGQIICKHDSFLGFRHGPRAVVNDKTLMVYLFSEDVHTFKYEKDLVLSISQDPRNIPSIGLDPPRKLDVGSYRSIALEKSDCNGLKIVVATILGQLLGYYKSLQLGLNPDNPSVSGAISRVVQGVTIYPKE</sequence>
<keyword evidence="4" id="KW-1185">Reference proteome</keyword>